<evidence type="ECO:0000256" key="6">
    <source>
        <dbReference type="ARBA" id="ARBA00047561"/>
    </source>
</evidence>
<name>A0A1X2J181_9FUNG</name>
<proteinExistence type="predicted"/>
<dbReference type="GO" id="GO:0043115">
    <property type="term" value="F:precorrin-2 dehydrogenase activity"/>
    <property type="evidence" value="ECO:0007669"/>
    <property type="project" value="UniProtKB-EC"/>
</dbReference>
<dbReference type="Pfam" id="PF14824">
    <property type="entry name" value="Sirohm_synth_M"/>
    <property type="match status" value="1"/>
</dbReference>
<dbReference type="Gene3D" id="3.40.50.720">
    <property type="entry name" value="NAD(P)-binding Rossmann-like Domain"/>
    <property type="match status" value="1"/>
</dbReference>
<dbReference type="OrthoDB" id="1721126at2759"/>
<dbReference type="Proteomes" id="UP000193560">
    <property type="component" value="Unassembled WGS sequence"/>
</dbReference>
<evidence type="ECO:0000259" key="7">
    <source>
        <dbReference type="Pfam" id="PF14823"/>
    </source>
</evidence>
<evidence type="ECO:0000313" key="9">
    <source>
        <dbReference type="EMBL" id="ORZ25568.1"/>
    </source>
</evidence>
<dbReference type="SUPFAM" id="SSF75615">
    <property type="entry name" value="Siroheme synthase middle domains-like"/>
    <property type="match status" value="1"/>
</dbReference>
<dbReference type="GO" id="GO:0004325">
    <property type="term" value="F:ferrochelatase activity"/>
    <property type="evidence" value="ECO:0007669"/>
    <property type="project" value="InterPro"/>
</dbReference>
<dbReference type="AlphaFoldDB" id="A0A1X2J181"/>
<keyword evidence="4" id="KW-0520">NAD</keyword>
<dbReference type="EC" id="1.3.1.76" evidence="2"/>
<evidence type="ECO:0000256" key="1">
    <source>
        <dbReference type="ARBA" id="ARBA00005010"/>
    </source>
</evidence>
<evidence type="ECO:0000313" key="10">
    <source>
        <dbReference type="Proteomes" id="UP000193560"/>
    </source>
</evidence>
<dbReference type="InterPro" id="IPR006367">
    <property type="entry name" value="Sirohaem_synthase_N"/>
</dbReference>
<keyword evidence="3" id="KW-0560">Oxidoreductase</keyword>
<dbReference type="SUPFAM" id="SSF51735">
    <property type="entry name" value="NAD(P)-binding Rossmann-fold domains"/>
    <property type="match status" value="1"/>
</dbReference>
<dbReference type="Pfam" id="PF14823">
    <property type="entry name" value="Sirohm_synth_C"/>
    <property type="match status" value="1"/>
</dbReference>
<feature type="domain" description="Siroheme biosynthesis protein Met8 C-terminal" evidence="7">
    <location>
        <begin position="163"/>
        <end position="216"/>
    </location>
</feature>
<gene>
    <name evidence="9" type="ORF">BCR42DRAFT_400439</name>
</gene>
<comment type="caution">
    <text evidence="9">The sequence shown here is derived from an EMBL/GenBank/DDBJ whole genome shotgun (WGS) entry which is preliminary data.</text>
</comment>
<sequence>MADSYTPVEGGGSLLLAWQIKNKKVLIVGGGNVAAQRIVSVKIGDAQVIVVAPESGLHHEVKQRIDHGEVTWRNRTFQDADLEQEGGVDMVLTALDDHEESLRIGHLCRQKRIPVNVADVPDMCDFYFMSQHRDGPLQIAVSTNGRGPKLSNMIRTTVAQALPPNAGDMVYYMGELRAKVRQWEPKIEQSAKRMGWVTKVCEAWGLHGMARWTDAAAKDSTLVDGLKPYFDSNQVPTLEMVLP</sequence>
<keyword evidence="10" id="KW-1185">Reference proteome</keyword>
<dbReference type="EMBL" id="MCGE01000001">
    <property type="protein sequence ID" value="ORZ25568.1"/>
    <property type="molecule type" value="Genomic_DNA"/>
</dbReference>
<evidence type="ECO:0000256" key="3">
    <source>
        <dbReference type="ARBA" id="ARBA00023002"/>
    </source>
</evidence>
<evidence type="ECO:0000256" key="2">
    <source>
        <dbReference type="ARBA" id="ARBA00012400"/>
    </source>
</evidence>
<dbReference type="NCBIfam" id="TIGR01470">
    <property type="entry name" value="cysG_Nterm"/>
    <property type="match status" value="1"/>
</dbReference>
<evidence type="ECO:0000259" key="8">
    <source>
        <dbReference type="Pfam" id="PF14824"/>
    </source>
</evidence>
<comment type="catalytic activity">
    <reaction evidence="6">
        <text>precorrin-2 + NAD(+) = sirohydrochlorin + NADH + 2 H(+)</text>
        <dbReference type="Rhea" id="RHEA:15613"/>
        <dbReference type="ChEBI" id="CHEBI:15378"/>
        <dbReference type="ChEBI" id="CHEBI:57540"/>
        <dbReference type="ChEBI" id="CHEBI:57945"/>
        <dbReference type="ChEBI" id="CHEBI:58351"/>
        <dbReference type="ChEBI" id="CHEBI:58827"/>
        <dbReference type="EC" id="1.3.1.76"/>
    </reaction>
</comment>
<accession>A0A1X2J181</accession>
<evidence type="ECO:0000256" key="4">
    <source>
        <dbReference type="ARBA" id="ARBA00023027"/>
    </source>
</evidence>
<dbReference type="InterPro" id="IPR028281">
    <property type="entry name" value="Sirohaem_synthase_central"/>
</dbReference>
<organism evidence="9 10">
    <name type="scientific">Absidia repens</name>
    <dbReference type="NCBI Taxonomy" id="90262"/>
    <lineage>
        <taxon>Eukaryota</taxon>
        <taxon>Fungi</taxon>
        <taxon>Fungi incertae sedis</taxon>
        <taxon>Mucoromycota</taxon>
        <taxon>Mucoromycotina</taxon>
        <taxon>Mucoromycetes</taxon>
        <taxon>Mucorales</taxon>
        <taxon>Cunninghamellaceae</taxon>
        <taxon>Absidia</taxon>
    </lineage>
</organism>
<protein>
    <recommendedName>
        <fullName evidence="2">precorrin-2 dehydrogenase</fullName>
        <ecNumber evidence="2">1.3.1.76</ecNumber>
    </recommendedName>
</protein>
<dbReference type="STRING" id="90262.A0A1X2J181"/>
<comment type="pathway">
    <text evidence="1">Porphyrin-containing compound metabolism; siroheme biosynthesis; sirohydrochlorin from precorrin-2: step 1/1.</text>
</comment>
<dbReference type="Pfam" id="PF13241">
    <property type="entry name" value="NAD_binding_7"/>
    <property type="match status" value="1"/>
</dbReference>
<dbReference type="PANTHER" id="PTHR35330">
    <property type="entry name" value="SIROHEME BIOSYNTHESIS PROTEIN MET8"/>
    <property type="match status" value="1"/>
</dbReference>
<dbReference type="InterPro" id="IPR028161">
    <property type="entry name" value="Met8-like"/>
</dbReference>
<keyword evidence="5" id="KW-0627">Porphyrin biosynthesis</keyword>
<dbReference type="InterPro" id="IPR028162">
    <property type="entry name" value="Met8_C"/>
</dbReference>
<feature type="domain" description="Siroheme synthase central" evidence="8">
    <location>
        <begin position="134"/>
        <end position="156"/>
    </location>
</feature>
<evidence type="ECO:0000256" key="5">
    <source>
        <dbReference type="ARBA" id="ARBA00023244"/>
    </source>
</evidence>
<dbReference type="GO" id="GO:0019354">
    <property type="term" value="P:siroheme biosynthetic process"/>
    <property type="evidence" value="ECO:0007669"/>
    <property type="project" value="UniProtKB-UniPathway"/>
</dbReference>
<dbReference type="UniPathway" id="UPA00262">
    <property type="reaction ID" value="UER00222"/>
</dbReference>
<dbReference type="InterPro" id="IPR036291">
    <property type="entry name" value="NAD(P)-bd_dom_sf"/>
</dbReference>
<reference evidence="9 10" key="1">
    <citation type="submission" date="2016-07" db="EMBL/GenBank/DDBJ databases">
        <title>Pervasive Adenine N6-methylation of Active Genes in Fungi.</title>
        <authorList>
            <consortium name="DOE Joint Genome Institute"/>
            <person name="Mondo S.J."/>
            <person name="Dannebaum R.O."/>
            <person name="Kuo R.C."/>
            <person name="Labutti K."/>
            <person name="Haridas S."/>
            <person name="Kuo A."/>
            <person name="Salamov A."/>
            <person name="Ahrendt S.R."/>
            <person name="Lipzen A."/>
            <person name="Sullivan W."/>
            <person name="Andreopoulos W.B."/>
            <person name="Clum A."/>
            <person name="Lindquist E."/>
            <person name="Daum C."/>
            <person name="Ramamoorthy G.K."/>
            <person name="Gryganskyi A."/>
            <person name="Culley D."/>
            <person name="Magnuson J.K."/>
            <person name="James T.Y."/>
            <person name="O'Malley M.A."/>
            <person name="Stajich J.E."/>
            <person name="Spatafora J.W."/>
            <person name="Visel A."/>
            <person name="Grigoriev I.V."/>
        </authorList>
    </citation>
    <scope>NUCLEOTIDE SEQUENCE [LARGE SCALE GENOMIC DNA]</scope>
    <source>
        <strain evidence="9 10">NRRL 1336</strain>
    </source>
</reference>
<dbReference type="PANTHER" id="PTHR35330:SF1">
    <property type="entry name" value="SIROHEME BIOSYNTHESIS PROTEIN MET8"/>
    <property type="match status" value="1"/>
</dbReference>
<dbReference type="Gene3D" id="1.10.3280.10">
    <property type="entry name" value="Siroheme synthase, domain 3"/>
    <property type="match status" value="1"/>
</dbReference>